<dbReference type="PANTHER" id="PTHR24248:SF129">
    <property type="entry name" value="G-PROTEIN COUPLED RECEPTORS FAMILY 1 PROFILE DOMAIN-CONTAINING PROTEIN"/>
    <property type="match status" value="1"/>
</dbReference>
<feature type="transmembrane region" description="Helical" evidence="9">
    <location>
        <begin position="14"/>
        <end position="37"/>
    </location>
</feature>
<feature type="transmembrane region" description="Helical" evidence="9">
    <location>
        <begin position="173"/>
        <end position="202"/>
    </location>
</feature>
<evidence type="ECO:0000313" key="12">
    <source>
        <dbReference type="Proteomes" id="UP000887567"/>
    </source>
</evidence>
<dbReference type="SMART" id="SM01381">
    <property type="entry name" value="7TM_GPCR_Srsx"/>
    <property type="match status" value="1"/>
</dbReference>
<organism evidence="11 12">
    <name type="scientific">Exaiptasia diaphana</name>
    <name type="common">Tropical sea anemone</name>
    <name type="synonym">Aiptasia pulchella</name>
    <dbReference type="NCBI Taxonomy" id="2652724"/>
    <lineage>
        <taxon>Eukaryota</taxon>
        <taxon>Metazoa</taxon>
        <taxon>Cnidaria</taxon>
        <taxon>Anthozoa</taxon>
        <taxon>Hexacorallia</taxon>
        <taxon>Actiniaria</taxon>
        <taxon>Aiptasiidae</taxon>
        <taxon>Exaiptasia</taxon>
    </lineage>
</organism>
<evidence type="ECO:0000256" key="8">
    <source>
        <dbReference type="ARBA" id="ARBA00023224"/>
    </source>
</evidence>
<evidence type="ECO:0000256" key="5">
    <source>
        <dbReference type="ARBA" id="ARBA00023040"/>
    </source>
</evidence>
<dbReference type="AlphaFoldDB" id="A0A913X0C9"/>
<dbReference type="KEGG" id="epa:110235756"/>
<evidence type="ECO:0000256" key="9">
    <source>
        <dbReference type="SAM" id="Phobius"/>
    </source>
</evidence>
<evidence type="ECO:0000256" key="1">
    <source>
        <dbReference type="ARBA" id="ARBA00004651"/>
    </source>
</evidence>
<feature type="transmembrane region" description="Helical" evidence="9">
    <location>
        <begin position="92"/>
        <end position="110"/>
    </location>
</feature>
<evidence type="ECO:0000256" key="2">
    <source>
        <dbReference type="ARBA" id="ARBA00022475"/>
    </source>
</evidence>
<evidence type="ECO:0000256" key="3">
    <source>
        <dbReference type="ARBA" id="ARBA00022692"/>
    </source>
</evidence>
<dbReference type="GeneID" id="110235756"/>
<dbReference type="PRINTS" id="PR00237">
    <property type="entry name" value="GPCRRHODOPSN"/>
</dbReference>
<dbReference type="GO" id="GO:0004930">
    <property type="term" value="F:G protein-coupled receptor activity"/>
    <property type="evidence" value="ECO:0007669"/>
    <property type="project" value="UniProtKB-KW"/>
</dbReference>
<keyword evidence="8" id="KW-0807">Transducer</keyword>
<dbReference type="RefSeq" id="XP_020896907.1">
    <property type="nucleotide sequence ID" value="XM_021041248.2"/>
</dbReference>
<evidence type="ECO:0000313" key="11">
    <source>
        <dbReference type="EnsemblMetazoa" id="XP_020896907.1"/>
    </source>
</evidence>
<dbReference type="Pfam" id="PF00001">
    <property type="entry name" value="7tm_1"/>
    <property type="match status" value="1"/>
</dbReference>
<feature type="transmembrane region" description="Helical" evidence="9">
    <location>
        <begin position="130"/>
        <end position="153"/>
    </location>
</feature>
<dbReference type="Proteomes" id="UP000887567">
    <property type="component" value="Unplaced"/>
</dbReference>
<evidence type="ECO:0000259" key="10">
    <source>
        <dbReference type="PROSITE" id="PS50262"/>
    </source>
</evidence>
<dbReference type="OrthoDB" id="6376512at2759"/>
<dbReference type="PROSITE" id="PS50262">
    <property type="entry name" value="G_PROTEIN_RECEP_F1_2"/>
    <property type="match status" value="1"/>
</dbReference>
<reference evidence="11" key="1">
    <citation type="submission" date="2022-11" db="UniProtKB">
        <authorList>
            <consortium name="EnsemblMetazoa"/>
        </authorList>
    </citation>
    <scope>IDENTIFICATION</scope>
</reference>
<proteinExistence type="predicted"/>
<keyword evidence="3 9" id="KW-0812">Transmembrane</keyword>
<dbReference type="SUPFAM" id="SSF81321">
    <property type="entry name" value="Family A G protein-coupled receptor-like"/>
    <property type="match status" value="1"/>
</dbReference>
<dbReference type="InterPro" id="IPR017452">
    <property type="entry name" value="GPCR_Rhodpsn_7TM"/>
</dbReference>
<feature type="transmembrane region" description="Helical" evidence="9">
    <location>
        <begin position="49"/>
        <end position="72"/>
    </location>
</feature>
<feature type="domain" description="G-protein coupled receptors family 1 profile" evidence="10">
    <location>
        <begin position="31"/>
        <end position="336"/>
    </location>
</feature>
<keyword evidence="7" id="KW-0675">Receptor</keyword>
<dbReference type="OMA" id="NILWSAN"/>
<keyword evidence="6 9" id="KW-0472">Membrane</keyword>
<comment type="subcellular location">
    <subcellularLocation>
        <location evidence="1">Cell membrane</location>
        <topology evidence="1">Multi-pass membrane protein</topology>
    </subcellularLocation>
</comment>
<evidence type="ECO:0000256" key="7">
    <source>
        <dbReference type="ARBA" id="ARBA00023170"/>
    </source>
</evidence>
<dbReference type="Gene3D" id="1.20.1070.10">
    <property type="entry name" value="Rhodopsin 7-helix transmembrane proteins"/>
    <property type="match status" value="1"/>
</dbReference>
<dbReference type="PANTHER" id="PTHR24248">
    <property type="entry name" value="ADRENERGIC RECEPTOR-RELATED G-PROTEIN COUPLED RECEPTOR"/>
    <property type="match status" value="1"/>
</dbReference>
<feature type="transmembrane region" description="Helical" evidence="9">
    <location>
        <begin position="319"/>
        <end position="339"/>
    </location>
</feature>
<dbReference type="EnsemblMetazoa" id="XM_021041248.2">
    <property type="protein sequence ID" value="XP_020896907.1"/>
    <property type="gene ID" value="LOC110235756"/>
</dbReference>
<dbReference type="CDD" id="cd00637">
    <property type="entry name" value="7tm_classA_rhodopsin-like"/>
    <property type="match status" value="1"/>
</dbReference>
<feature type="transmembrane region" description="Helical" evidence="9">
    <location>
        <begin position="280"/>
        <end position="307"/>
    </location>
</feature>
<evidence type="ECO:0000256" key="4">
    <source>
        <dbReference type="ARBA" id="ARBA00022989"/>
    </source>
</evidence>
<keyword evidence="12" id="KW-1185">Reference proteome</keyword>
<keyword evidence="2" id="KW-1003">Cell membrane</keyword>
<dbReference type="GO" id="GO:0005886">
    <property type="term" value="C:plasma membrane"/>
    <property type="evidence" value="ECO:0007669"/>
    <property type="project" value="UniProtKB-SubCell"/>
</dbReference>
<dbReference type="InterPro" id="IPR000276">
    <property type="entry name" value="GPCR_Rhodpsn"/>
</dbReference>
<accession>A0A913X0C9</accession>
<evidence type="ECO:0000256" key="6">
    <source>
        <dbReference type="ARBA" id="ARBA00023136"/>
    </source>
</evidence>
<keyword evidence="4 9" id="KW-1133">Transmembrane helix</keyword>
<keyword evidence="5" id="KW-0297">G-protein coupled receptor</keyword>
<protein>
    <recommendedName>
        <fullName evidence="10">G-protein coupled receptors family 1 profile domain-containing protein</fullName>
    </recommendedName>
</protein>
<sequence>MNSTNIQKVSQGATVFYCIIMGAVLTTAVFGNCLVLLAVKRTRSLRNTAAILVVNLACVDLAVTVCIVPFVIVTASAQQWVLSRELCLATGFMNSFLTAAQIMALLHISLNRFLAVAYPHSYDTKLSKRITLAMVVTGWVYSFFWTHLPFYGWGSLGFIKGTLFCNILWSQQLSFAVTAQALCYFIPCIIAGTLYLVTYINVRKHWKRAKERTQSTMSLGEINIAAAVTQSTEAVTASVTQSAVEVTINQEDAESAKATREAARAARSRRKRRRAMENRVTKTLLGVAIAFAVCWFPRGVANLWALFMGRDKVPIGLEYASTAFVFMNSSVNPAIYGALNQDFYKAFISILSCQKMKRSRSDTEFGSGSISRTGKKI</sequence>
<name>A0A913X0C9_EXADI</name>